<dbReference type="RefSeq" id="WP_238208758.1">
    <property type="nucleotide sequence ID" value="NZ_JBHTND010000038.1"/>
</dbReference>
<organism evidence="6 7">
    <name type="scientific">Methylobacterium marchantiae</name>
    <dbReference type="NCBI Taxonomy" id="600331"/>
    <lineage>
        <taxon>Bacteria</taxon>
        <taxon>Pseudomonadati</taxon>
        <taxon>Pseudomonadota</taxon>
        <taxon>Alphaproteobacteria</taxon>
        <taxon>Hyphomicrobiales</taxon>
        <taxon>Methylobacteriaceae</taxon>
        <taxon>Methylobacterium</taxon>
    </lineage>
</organism>
<name>A0ABW3X2E0_9HYPH</name>
<proteinExistence type="inferred from homology"/>
<dbReference type="PANTHER" id="PTHR43133:SF63">
    <property type="entry name" value="RNA POLYMERASE SIGMA FACTOR FECI-RELATED"/>
    <property type="match status" value="1"/>
</dbReference>
<dbReference type="NCBIfam" id="TIGR02937">
    <property type="entry name" value="sigma70-ECF"/>
    <property type="match status" value="1"/>
</dbReference>
<accession>A0ABW3X2E0</accession>
<keyword evidence="3" id="KW-0731">Sigma factor</keyword>
<dbReference type="EMBL" id="JBHTND010000038">
    <property type="protein sequence ID" value="MFD1303767.1"/>
    <property type="molecule type" value="Genomic_DNA"/>
</dbReference>
<keyword evidence="7" id="KW-1185">Reference proteome</keyword>
<dbReference type="InterPro" id="IPR013324">
    <property type="entry name" value="RNA_pol_sigma_r3/r4-like"/>
</dbReference>
<comment type="caution">
    <text evidence="6">The sequence shown here is derived from an EMBL/GenBank/DDBJ whole genome shotgun (WGS) entry which is preliminary data.</text>
</comment>
<reference evidence="7" key="1">
    <citation type="journal article" date="2019" name="Int. J. Syst. Evol. Microbiol.">
        <title>The Global Catalogue of Microorganisms (GCM) 10K type strain sequencing project: providing services to taxonomists for standard genome sequencing and annotation.</title>
        <authorList>
            <consortium name="The Broad Institute Genomics Platform"/>
            <consortium name="The Broad Institute Genome Sequencing Center for Infectious Disease"/>
            <person name="Wu L."/>
            <person name="Ma J."/>
        </authorList>
    </citation>
    <scope>NUCLEOTIDE SEQUENCE [LARGE SCALE GENOMIC DNA]</scope>
    <source>
        <strain evidence="7">CCUG 56108</strain>
    </source>
</reference>
<feature type="domain" description="RNA polymerase sigma-70 region 2" evidence="5">
    <location>
        <begin position="30"/>
        <end position="92"/>
    </location>
</feature>
<keyword evidence="2" id="KW-0805">Transcription regulation</keyword>
<comment type="similarity">
    <text evidence="1">Belongs to the sigma-70 factor family. ECF subfamily.</text>
</comment>
<gene>
    <name evidence="6" type="ORF">ACFQ4G_19565</name>
</gene>
<evidence type="ECO:0000313" key="6">
    <source>
        <dbReference type="EMBL" id="MFD1303767.1"/>
    </source>
</evidence>
<protein>
    <submittedName>
        <fullName evidence="6">Sigma-70 family RNA polymerase sigma factor</fullName>
    </submittedName>
</protein>
<dbReference type="Proteomes" id="UP001597176">
    <property type="component" value="Unassembled WGS sequence"/>
</dbReference>
<evidence type="ECO:0000256" key="3">
    <source>
        <dbReference type="ARBA" id="ARBA00023082"/>
    </source>
</evidence>
<dbReference type="InterPro" id="IPR039425">
    <property type="entry name" value="RNA_pol_sigma-70-like"/>
</dbReference>
<dbReference type="InterPro" id="IPR014284">
    <property type="entry name" value="RNA_pol_sigma-70_dom"/>
</dbReference>
<dbReference type="Pfam" id="PF04542">
    <property type="entry name" value="Sigma70_r2"/>
    <property type="match status" value="1"/>
</dbReference>
<evidence type="ECO:0000256" key="2">
    <source>
        <dbReference type="ARBA" id="ARBA00023015"/>
    </source>
</evidence>
<evidence type="ECO:0000256" key="4">
    <source>
        <dbReference type="ARBA" id="ARBA00023163"/>
    </source>
</evidence>
<dbReference type="SUPFAM" id="SSF88659">
    <property type="entry name" value="Sigma3 and sigma4 domains of RNA polymerase sigma factors"/>
    <property type="match status" value="1"/>
</dbReference>
<keyword evidence="4" id="KW-0804">Transcription</keyword>
<dbReference type="InterPro" id="IPR007627">
    <property type="entry name" value="RNA_pol_sigma70_r2"/>
</dbReference>
<evidence type="ECO:0000256" key="1">
    <source>
        <dbReference type="ARBA" id="ARBA00010641"/>
    </source>
</evidence>
<sequence length="183" mass="20001">MAQTHPPHPHSSRGGIGAPLLAALIAEQAGLVAYATQILRDRSAAEDVVQEVVLKLCEETGDEALHGRRVEAPLHYLRRMVRNAAIDWARRAIRERCRFVPDEQADSVAAPCACPHDRLEQCQALKAALAALETTSERTRRVFLAHRIDGIPQTVLARENGVSPTLVNFMIRDGTALCRSAAA</sequence>
<dbReference type="Gene3D" id="1.10.1740.10">
    <property type="match status" value="1"/>
</dbReference>
<dbReference type="PANTHER" id="PTHR43133">
    <property type="entry name" value="RNA POLYMERASE ECF-TYPE SIGMA FACTO"/>
    <property type="match status" value="1"/>
</dbReference>
<dbReference type="SUPFAM" id="SSF88946">
    <property type="entry name" value="Sigma2 domain of RNA polymerase sigma factors"/>
    <property type="match status" value="1"/>
</dbReference>
<evidence type="ECO:0000313" key="7">
    <source>
        <dbReference type="Proteomes" id="UP001597176"/>
    </source>
</evidence>
<evidence type="ECO:0000259" key="5">
    <source>
        <dbReference type="Pfam" id="PF04542"/>
    </source>
</evidence>
<dbReference type="InterPro" id="IPR013325">
    <property type="entry name" value="RNA_pol_sigma_r2"/>
</dbReference>